<evidence type="ECO:0000313" key="2">
    <source>
        <dbReference type="EMBL" id="QDV44418.1"/>
    </source>
</evidence>
<dbReference type="PANTHER" id="PTHR33645">
    <property type="entry name" value="AMINOPEPTIDASE (DUF3754)"/>
    <property type="match status" value="1"/>
</dbReference>
<dbReference type="KEGG" id="snep:Enr13x_42840"/>
<keyword evidence="1" id="KW-0472">Membrane</keyword>
<keyword evidence="3" id="KW-1185">Reference proteome</keyword>
<accession>A0A518HU86</accession>
<dbReference type="RefSeq" id="WP_197455227.1">
    <property type="nucleotide sequence ID" value="NZ_CP037423.1"/>
</dbReference>
<dbReference type="PANTHER" id="PTHR33645:SF11">
    <property type="entry name" value="AMINOPEPTIDASE (DUF3754)"/>
    <property type="match status" value="1"/>
</dbReference>
<protein>
    <recommendedName>
        <fullName evidence="4">DUF3754 domain-containing protein</fullName>
    </recommendedName>
</protein>
<keyword evidence="1" id="KW-0812">Transmembrane</keyword>
<evidence type="ECO:0008006" key="4">
    <source>
        <dbReference type="Google" id="ProtNLM"/>
    </source>
</evidence>
<dbReference type="Proteomes" id="UP000319004">
    <property type="component" value="Chromosome"/>
</dbReference>
<dbReference type="AlphaFoldDB" id="A0A518HU86"/>
<gene>
    <name evidence="2" type="ORF">Enr13x_42840</name>
</gene>
<feature type="transmembrane region" description="Helical" evidence="1">
    <location>
        <begin position="278"/>
        <end position="304"/>
    </location>
</feature>
<reference evidence="2 3" key="1">
    <citation type="submission" date="2019-03" db="EMBL/GenBank/DDBJ databases">
        <title>Deep-cultivation of Planctomycetes and their phenomic and genomic characterization uncovers novel biology.</title>
        <authorList>
            <person name="Wiegand S."/>
            <person name="Jogler M."/>
            <person name="Boedeker C."/>
            <person name="Pinto D."/>
            <person name="Vollmers J."/>
            <person name="Rivas-Marin E."/>
            <person name="Kohn T."/>
            <person name="Peeters S.H."/>
            <person name="Heuer A."/>
            <person name="Rast P."/>
            <person name="Oberbeckmann S."/>
            <person name="Bunk B."/>
            <person name="Jeske O."/>
            <person name="Meyerdierks A."/>
            <person name="Storesund J.E."/>
            <person name="Kallscheuer N."/>
            <person name="Luecker S."/>
            <person name="Lage O.M."/>
            <person name="Pohl T."/>
            <person name="Merkel B.J."/>
            <person name="Hornburger P."/>
            <person name="Mueller R.-W."/>
            <person name="Bruemmer F."/>
            <person name="Labrenz M."/>
            <person name="Spormann A.M."/>
            <person name="Op den Camp H."/>
            <person name="Overmann J."/>
            <person name="Amann R."/>
            <person name="Jetten M.S.M."/>
            <person name="Mascher T."/>
            <person name="Medema M.H."/>
            <person name="Devos D.P."/>
            <person name="Kaster A.-K."/>
            <person name="Ovreas L."/>
            <person name="Rohde M."/>
            <person name="Galperin M.Y."/>
            <person name="Jogler C."/>
        </authorList>
    </citation>
    <scope>NUCLEOTIDE SEQUENCE [LARGE SCALE GENOMIC DNA]</scope>
    <source>
        <strain evidence="2 3">Enr13</strain>
    </source>
</reference>
<name>A0A518HU86_9BACT</name>
<evidence type="ECO:0000256" key="1">
    <source>
        <dbReference type="SAM" id="Phobius"/>
    </source>
</evidence>
<dbReference type="InterPro" id="IPR022227">
    <property type="entry name" value="DUF3754"/>
</dbReference>
<organism evidence="2 3">
    <name type="scientific">Stieleria neptunia</name>
    <dbReference type="NCBI Taxonomy" id="2527979"/>
    <lineage>
        <taxon>Bacteria</taxon>
        <taxon>Pseudomonadati</taxon>
        <taxon>Planctomycetota</taxon>
        <taxon>Planctomycetia</taxon>
        <taxon>Pirellulales</taxon>
        <taxon>Pirellulaceae</taxon>
        <taxon>Stieleria</taxon>
    </lineage>
</organism>
<dbReference type="EMBL" id="CP037423">
    <property type="protein sequence ID" value="QDV44418.1"/>
    <property type="molecule type" value="Genomic_DNA"/>
</dbReference>
<evidence type="ECO:0000313" key="3">
    <source>
        <dbReference type="Proteomes" id="UP000319004"/>
    </source>
</evidence>
<proteinExistence type="predicted"/>
<keyword evidence="1" id="KW-1133">Transmembrane helix</keyword>
<dbReference type="Pfam" id="PF12576">
    <property type="entry name" value="DUF3754"/>
    <property type="match status" value="1"/>
</dbReference>
<sequence>MSGSVDRILTNWSIDRTGPLTRGISEVSTSGWIDDDATQWSIEPFLPIETQTLVEYLGNRAEKTAGLDPAGRDAFAAAVRKISDHVAAKTSQYHAQFSDRYHAVDPDSDCKIPIDLQCDQVVDHSARLMELCDQMLADAAYQKLSQEDIEKCVGVSSHWGVPMSANFGLFQQLAVYARGDIIGRRCKRRLQNLYRMEMVDVAIYQRLVVLFQLAEDHERGEMLAAGQFHLRIFKNIPKQDVDMLLPGTQVRLSKLDRVKVIAPSLGGWLLSLQKISRFVLVTLALAAYYSTALVIGLILAGIGYCVKSFFSYFQTKNRYLLDLTRNLYFQKLDTNAGAAFQIIQQAGRQSTNEASLAYYALATEPEPISRRRLRRKCERLIREAIEVEIDFRVDRALETLMQLGLVTETVDQKLCLATGTNSAGAEERGRQNDGVAE</sequence>